<evidence type="ECO:0000313" key="1">
    <source>
        <dbReference type="EMBL" id="QQP11566.1"/>
    </source>
</evidence>
<proteinExistence type="predicted"/>
<accession>A0ABX7ANP5</accession>
<evidence type="ECO:0000313" key="2">
    <source>
        <dbReference type="Proteomes" id="UP000596049"/>
    </source>
</evidence>
<gene>
    <name evidence="1" type="ORF">FJQ98_20575</name>
</gene>
<protein>
    <submittedName>
        <fullName evidence="1">Uncharacterized protein</fullName>
    </submittedName>
</protein>
<name>A0ABX7ANP5_9BACI</name>
<dbReference type="EMBL" id="CP067341">
    <property type="protein sequence ID" value="QQP11566.1"/>
    <property type="molecule type" value="Genomic_DNA"/>
</dbReference>
<sequence length="73" mass="8407">MTTVKTIDWSRLNGKVLKIYVTEPNEAVIGIDEETGKSYMLRQEKPVFFLPGTLTLHSKKRSWFGRGIANDRH</sequence>
<dbReference type="Proteomes" id="UP000596049">
    <property type="component" value="Chromosome"/>
</dbReference>
<keyword evidence="2" id="KW-1185">Reference proteome</keyword>
<organism evidence="1 2">
    <name type="scientific">Lysinibacillus agricola</name>
    <dbReference type="NCBI Taxonomy" id="2590012"/>
    <lineage>
        <taxon>Bacteria</taxon>
        <taxon>Bacillati</taxon>
        <taxon>Bacillota</taxon>
        <taxon>Bacilli</taxon>
        <taxon>Bacillales</taxon>
        <taxon>Bacillaceae</taxon>
        <taxon>Lysinibacillus</taxon>
    </lineage>
</organism>
<reference evidence="1 2" key="1">
    <citation type="submission" date="2020-01" db="EMBL/GenBank/DDBJ databases">
        <authorList>
            <person name="Liu G."/>
            <person name="Liu B."/>
        </authorList>
    </citation>
    <scope>NUCLEOTIDE SEQUENCE [LARGE SCALE GENOMIC DNA]</scope>
    <source>
        <strain evidence="1 2">FJAT-51161</strain>
    </source>
</reference>
<dbReference type="RefSeq" id="WP_053596101.1">
    <property type="nucleotide sequence ID" value="NZ_CP067341.1"/>
</dbReference>